<feature type="compositionally biased region" description="Low complexity" evidence="1">
    <location>
        <begin position="10"/>
        <end position="21"/>
    </location>
</feature>
<feature type="region of interest" description="Disordered" evidence="1">
    <location>
        <begin position="1"/>
        <end position="22"/>
    </location>
</feature>
<gene>
    <name evidence="3" type="ORF">niasHT_027816</name>
</gene>
<reference evidence="3 4" key="1">
    <citation type="submission" date="2024-10" db="EMBL/GenBank/DDBJ databases">
        <authorList>
            <person name="Kim D."/>
        </authorList>
    </citation>
    <scope>NUCLEOTIDE SEQUENCE [LARGE SCALE GENOMIC DNA]</scope>
    <source>
        <strain evidence="3">BH-2024</strain>
    </source>
</reference>
<comment type="caution">
    <text evidence="3">The sequence shown here is derived from an EMBL/GenBank/DDBJ whole genome shotgun (WGS) entry which is preliminary data.</text>
</comment>
<name>A0ABD2JSB0_9BILA</name>
<accession>A0ABD2JSB0</accession>
<evidence type="ECO:0000313" key="4">
    <source>
        <dbReference type="Proteomes" id="UP001620626"/>
    </source>
</evidence>
<keyword evidence="2" id="KW-0812">Transmembrane</keyword>
<keyword evidence="2" id="KW-0472">Membrane</keyword>
<evidence type="ECO:0000256" key="1">
    <source>
        <dbReference type="SAM" id="MobiDB-lite"/>
    </source>
</evidence>
<dbReference type="EMBL" id="JBICBT010000912">
    <property type="protein sequence ID" value="KAL3093509.1"/>
    <property type="molecule type" value="Genomic_DNA"/>
</dbReference>
<organism evidence="3 4">
    <name type="scientific">Heterodera trifolii</name>
    <dbReference type="NCBI Taxonomy" id="157864"/>
    <lineage>
        <taxon>Eukaryota</taxon>
        <taxon>Metazoa</taxon>
        <taxon>Ecdysozoa</taxon>
        <taxon>Nematoda</taxon>
        <taxon>Chromadorea</taxon>
        <taxon>Rhabditida</taxon>
        <taxon>Tylenchina</taxon>
        <taxon>Tylenchomorpha</taxon>
        <taxon>Tylenchoidea</taxon>
        <taxon>Heteroderidae</taxon>
        <taxon>Heteroderinae</taxon>
        <taxon>Heterodera</taxon>
    </lineage>
</organism>
<keyword evidence="4" id="KW-1185">Reference proteome</keyword>
<keyword evidence="2" id="KW-1133">Transmembrane helix</keyword>
<feature type="transmembrane region" description="Helical" evidence="2">
    <location>
        <begin position="32"/>
        <end position="53"/>
    </location>
</feature>
<dbReference type="Proteomes" id="UP001620626">
    <property type="component" value="Unassembled WGS sequence"/>
</dbReference>
<sequence length="118" mass="13326">MAPSPTQALPSSSATIASPTTDGSDTWLSSGFNVGIIILLICILIILVIVLCLQCRLCTVPVNSWRHVKTIPQFHQRLLLRRCQCPPHCLLTIHHRLQYHFRLFQPLFSTTARPVTRK</sequence>
<dbReference type="AlphaFoldDB" id="A0ABD2JSB0"/>
<proteinExistence type="predicted"/>
<evidence type="ECO:0000256" key="2">
    <source>
        <dbReference type="SAM" id="Phobius"/>
    </source>
</evidence>
<protein>
    <submittedName>
        <fullName evidence="3">Uncharacterized protein</fullName>
    </submittedName>
</protein>
<evidence type="ECO:0000313" key="3">
    <source>
        <dbReference type="EMBL" id="KAL3093509.1"/>
    </source>
</evidence>